<dbReference type="PANTHER" id="PTHR30386:SF26">
    <property type="entry name" value="TRANSPORT PROTEIN COMB"/>
    <property type="match status" value="1"/>
</dbReference>
<proteinExistence type="predicted"/>
<dbReference type="Gene3D" id="2.40.10.220">
    <property type="entry name" value="predicted glycosyltransferase like domains"/>
    <property type="match status" value="1"/>
</dbReference>
<sequence length="519" mass="57785">MPTTFEKNQLRKSHRVNLPAKAFMAGGEYPVLDWSLEGFRCSVPNDDLHDDWVGDVTFILPLSGMNVTFDAVARLRRRGESGAGFSFDSINDRSKMLLKTYIQASIEGKLDDIQGIISRVEATEIPMETEKPLTMEERTAFRRSFTGRALVYWVLGIVLFGLILLVLYNNFSRAVSTRGVVSGALVDVAPEMTGYLREVPVSEGDSVEEGQTLFVMDDSHVLRRIEQIKLDIEVAKQELSQLFTDLAEEDRALGMYRSAADLQVQMVQQQMQGVRAKIDLAKKEFKRAEALLASGVVSRSFWDERRKTMLEEEARLAELNEELKLARRNVVSTKDGKYLSDGAARGRTRELSADIEVQKRKLEAQRYRLVEAMADLEKTHVAARQAGEVYSVKRIAGTFLRPGESVMTVRAKDVQPWILARFTFQEAQRLSPGDAADVYVPSSGRLYHGTVRALGHHAMASGGAVSQDLEISMNEVPVKISLDEPAPELVPGLGVEARVSTPVLPEITAYFGDIKGKAN</sequence>
<evidence type="ECO:0000256" key="3">
    <source>
        <dbReference type="ARBA" id="ARBA00022989"/>
    </source>
</evidence>
<dbReference type="SUPFAM" id="SSF111369">
    <property type="entry name" value="HlyD-like secretion proteins"/>
    <property type="match status" value="1"/>
</dbReference>
<evidence type="ECO:0000256" key="1">
    <source>
        <dbReference type="ARBA" id="ARBA00004167"/>
    </source>
</evidence>
<evidence type="ECO:0000256" key="4">
    <source>
        <dbReference type="ARBA" id="ARBA00023136"/>
    </source>
</evidence>
<evidence type="ECO:0000313" key="8">
    <source>
        <dbReference type="Proteomes" id="UP000438699"/>
    </source>
</evidence>
<feature type="transmembrane region" description="Helical" evidence="6">
    <location>
        <begin position="150"/>
        <end position="168"/>
    </location>
</feature>
<dbReference type="OrthoDB" id="5464692at2"/>
<feature type="coiled-coil region" evidence="5">
    <location>
        <begin position="225"/>
        <end position="379"/>
    </location>
</feature>
<evidence type="ECO:0000256" key="5">
    <source>
        <dbReference type="SAM" id="Coils"/>
    </source>
</evidence>
<name>A0A6N6N4M4_9BACT</name>
<comment type="subcellular location">
    <subcellularLocation>
        <location evidence="1">Membrane</location>
        <topology evidence="1">Single-pass membrane protein</topology>
    </subcellularLocation>
</comment>
<keyword evidence="4 6" id="KW-0472">Membrane</keyword>
<gene>
    <name evidence="7" type="ORF">F8A88_01635</name>
</gene>
<reference evidence="7 8" key="1">
    <citation type="journal article" date="2017" name="Int. J. Syst. Evol. Microbiol.">
        <title>Desulfovibrio senegalensis sp. nov., a mesophilic sulfate reducer isolated from marine sediment.</title>
        <authorList>
            <person name="Thioye A."/>
            <person name="Gam Z.B.A."/>
            <person name="Mbengue M."/>
            <person name="Cayol J.L."/>
            <person name="Joseph-Bartoli M."/>
            <person name="Toure-Kane C."/>
            <person name="Labat M."/>
        </authorList>
    </citation>
    <scope>NUCLEOTIDE SEQUENCE [LARGE SCALE GENOMIC DNA]</scope>
    <source>
        <strain evidence="7 8">DSM 101509</strain>
    </source>
</reference>
<dbReference type="EMBL" id="WAIE01000001">
    <property type="protein sequence ID" value="KAB1442996.1"/>
    <property type="molecule type" value="Genomic_DNA"/>
</dbReference>
<dbReference type="Gene3D" id="1.10.287.470">
    <property type="entry name" value="Helix hairpin bin"/>
    <property type="match status" value="2"/>
</dbReference>
<dbReference type="Gene3D" id="2.40.50.100">
    <property type="match status" value="1"/>
</dbReference>
<keyword evidence="3 6" id="KW-1133">Transmembrane helix</keyword>
<dbReference type="PANTHER" id="PTHR30386">
    <property type="entry name" value="MEMBRANE FUSION SUBUNIT OF EMRAB-TOLC MULTIDRUG EFFLUX PUMP"/>
    <property type="match status" value="1"/>
</dbReference>
<dbReference type="Gene3D" id="2.40.30.170">
    <property type="match status" value="1"/>
</dbReference>
<dbReference type="PRINTS" id="PR01490">
    <property type="entry name" value="RTXTOXIND"/>
</dbReference>
<dbReference type="InterPro" id="IPR050739">
    <property type="entry name" value="MFP"/>
</dbReference>
<dbReference type="RefSeq" id="WP_151149223.1">
    <property type="nucleotide sequence ID" value="NZ_WAIE01000001.1"/>
</dbReference>
<comment type="caution">
    <text evidence="7">The sequence shown here is derived from an EMBL/GenBank/DDBJ whole genome shotgun (WGS) entry which is preliminary data.</text>
</comment>
<keyword evidence="8" id="KW-1185">Reference proteome</keyword>
<evidence type="ECO:0000256" key="2">
    <source>
        <dbReference type="ARBA" id="ARBA00022692"/>
    </source>
</evidence>
<evidence type="ECO:0000313" key="7">
    <source>
        <dbReference type="EMBL" id="KAB1442996.1"/>
    </source>
</evidence>
<protein>
    <submittedName>
        <fullName evidence="7">Biotin/lipoyl-binding protein</fullName>
    </submittedName>
</protein>
<keyword evidence="5" id="KW-0175">Coiled coil</keyword>
<accession>A0A6N6N4M4</accession>
<dbReference type="AlphaFoldDB" id="A0A6N6N4M4"/>
<dbReference type="SUPFAM" id="SSF141371">
    <property type="entry name" value="PilZ domain-like"/>
    <property type="match status" value="1"/>
</dbReference>
<dbReference type="GO" id="GO:0016020">
    <property type="term" value="C:membrane"/>
    <property type="evidence" value="ECO:0007669"/>
    <property type="project" value="UniProtKB-SubCell"/>
</dbReference>
<keyword evidence="2 6" id="KW-0812">Transmembrane</keyword>
<evidence type="ECO:0000256" key="6">
    <source>
        <dbReference type="SAM" id="Phobius"/>
    </source>
</evidence>
<dbReference type="Proteomes" id="UP000438699">
    <property type="component" value="Unassembled WGS sequence"/>
</dbReference>
<organism evidence="7 8">
    <name type="scientific">Pseudodesulfovibrio senegalensis</name>
    <dbReference type="NCBI Taxonomy" id="1721087"/>
    <lineage>
        <taxon>Bacteria</taxon>
        <taxon>Pseudomonadati</taxon>
        <taxon>Thermodesulfobacteriota</taxon>
        <taxon>Desulfovibrionia</taxon>
        <taxon>Desulfovibrionales</taxon>
        <taxon>Desulfovibrionaceae</taxon>
    </lineage>
</organism>